<dbReference type="Proteomes" id="UP000265520">
    <property type="component" value="Unassembled WGS sequence"/>
</dbReference>
<keyword evidence="3" id="KW-1185">Reference proteome</keyword>
<feature type="compositionally biased region" description="Basic and acidic residues" evidence="1">
    <location>
        <begin position="1"/>
        <end position="14"/>
    </location>
</feature>
<proteinExistence type="predicted"/>
<name>A0A392WIC1_9FABA</name>
<accession>A0A392WIC1</accession>
<feature type="non-terminal residue" evidence="2">
    <location>
        <position position="40"/>
    </location>
</feature>
<evidence type="ECO:0000313" key="2">
    <source>
        <dbReference type="EMBL" id="MCI97610.1"/>
    </source>
</evidence>
<dbReference type="EMBL" id="LXQA011448964">
    <property type="protein sequence ID" value="MCI97610.1"/>
    <property type="molecule type" value="Genomic_DNA"/>
</dbReference>
<feature type="region of interest" description="Disordered" evidence="1">
    <location>
        <begin position="1"/>
        <end position="40"/>
    </location>
</feature>
<evidence type="ECO:0000313" key="3">
    <source>
        <dbReference type="Proteomes" id="UP000265520"/>
    </source>
</evidence>
<protein>
    <submittedName>
        <fullName evidence="2">Uncharacterized protein</fullName>
    </submittedName>
</protein>
<feature type="compositionally biased region" description="Basic and acidic residues" evidence="1">
    <location>
        <begin position="27"/>
        <end position="40"/>
    </location>
</feature>
<reference evidence="2 3" key="1">
    <citation type="journal article" date="2018" name="Front. Plant Sci.">
        <title>Red Clover (Trifolium pratense) and Zigzag Clover (T. medium) - A Picture of Genomic Similarities and Differences.</title>
        <authorList>
            <person name="Dluhosova J."/>
            <person name="Istvanek J."/>
            <person name="Nedelnik J."/>
            <person name="Repkova J."/>
        </authorList>
    </citation>
    <scope>NUCLEOTIDE SEQUENCE [LARGE SCALE GENOMIC DNA]</scope>
    <source>
        <strain evidence="3">cv. 10/8</strain>
        <tissue evidence="2">Leaf</tissue>
    </source>
</reference>
<evidence type="ECO:0000256" key="1">
    <source>
        <dbReference type="SAM" id="MobiDB-lite"/>
    </source>
</evidence>
<dbReference type="AlphaFoldDB" id="A0A392WIC1"/>
<sequence>MGKERILRMEKRTTAADAEVISTGPAKEGDGSAEEVRVGE</sequence>
<comment type="caution">
    <text evidence="2">The sequence shown here is derived from an EMBL/GenBank/DDBJ whole genome shotgun (WGS) entry which is preliminary data.</text>
</comment>
<organism evidence="2 3">
    <name type="scientific">Trifolium medium</name>
    <dbReference type="NCBI Taxonomy" id="97028"/>
    <lineage>
        <taxon>Eukaryota</taxon>
        <taxon>Viridiplantae</taxon>
        <taxon>Streptophyta</taxon>
        <taxon>Embryophyta</taxon>
        <taxon>Tracheophyta</taxon>
        <taxon>Spermatophyta</taxon>
        <taxon>Magnoliopsida</taxon>
        <taxon>eudicotyledons</taxon>
        <taxon>Gunneridae</taxon>
        <taxon>Pentapetalae</taxon>
        <taxon>rosids</taxon>
        <taxon>fabids</taxon>
        <taxon>Fabales</taxon>
        <taxon>Fabaceae</taxon>
        <taxon>Papilionoideae</taxon>
        <taxon>50 kb inversion clade</taxon>
        <taxon>NPAAA clade</taxon>
        <taxon>Hologalegina</taxon>
        <taxon>IRL clade</taxon>
        <taxon>Trifolieae</taxon>
        <taxon>Trifolium</taxon>
    </lineage>
</organism>